<keyword evidence="2" id="KW-1185">Reference proteome</keyword>
<evidence type="ECO:0000313" key="1">
    <source>
        <dbReference type="EMBL" id="MBC5628875.1"/>
    </source>
</evidence>
<proteinExistence type="predicted"/>
<sequence length="114" mass="13333">MRLKINPGEFRHPIIIERCSNNEKEVDDDNIPIKRWEVLIKPRAKITNTTGKEFIALLGETSKVTTKFTIRAPRKIKISKKDRILHKGIYYNIKHLNNIMELDILLEIIGEVIE</sequence>
<name>A0ABR7DBU0_9CLOT</name>
<dbReference type="Gene3D" id="2.40.10.270">
    <property type="entry name" value="Bacteriophage SPP1 head-tail adaptor protein"/>
    <property type="match status" value="1"/>
</dbReference>
<dbReference type="Pfam" id="PF05521">
    <property type="entry name" value="Phage_HCP"/>
    <property type="match status" value="1"/>
</dbReference>
<dbReference type="NCBIfam" id="TIGR01563">
    <property type="entry name" value="gp16_SPP1"/>
    <property type="match status" value="1"/>
</dbReference>
<reference evidence="1 2" key="1">
    <citation type="submission" date="2020-08" db="EMBL/GenBank/DDBJ databases">
        <title>Genome public.</title>
        <authorList>
            <person name="Liu C."/>
            <person name="Sun Q."/>
        </authorList>
    </citation>
    <scope>NUCLEOTIDE SEQUENCE [LARGE SCALE GENOMIC DNA]</scope>
    <source>
        <strain evidence="1 2">NSJ-6</strain>
    </source>
</reference>
<dbReference type="EMBL" id="JACOOO010000015">
    <property type="protein sequence ID" value="MBC5628875.1"/>
    <property type="molecule type" value="Genomic_DNA"/>
</dbReference>
<gene>
    <name evidence="1" type="ORF">H8S20_08225</name>
</gene>
<dbReference type="Proteomes" id="UP000596929">
    <property type="component" value="Unassembled WGS sequence"/>
</dbReference>
<protein>
    <submittedName>
        <fullName evidence="1">Phage head closure protein</fullName>
    </submittedName>
</protein>
<dbReference type="InterPro" id="IPR038666">
    <property type="entry name" value="SSP1_head-tail_sf"/>
</dbReference>
<dbReference type="RefSeq" id="WP_186859811.1">
    <property type="nucleotide sequence ID" value="NZ_JACOOO010000015.1"/>
</dbReference>
<comment type="caution">
    <text evidence="1">The sequence shown here is derived from an EMBL/GenBank/DDBJ whole genome shotgun (WGS) entry which is preliminary data.</text>
</comment>
<evidence type="ECO:0000313" key="2">
    <source>
        <dbReference type="Proteomes" id="UP000596929"/>
    </source>
</evidence>
<organism evidence="1 2">
    <name type="scientific">Clostridium hominis</name>
    <dbReference type="NCBI Taxonomy" id="2763036"/>
    <lineage>
        <taxon>Bacteria</taxon>
        <taxon>Bacillati</taxon>
        <taxon>Bacillota</taxon>
        <taxon>Clostridia</taxon>
        <taxon>Eubacteriales</taxon>
        <taxon>Clostridiaceae</taxon>
        <taxon>Clostridium</taxon>
    </lineage>
</organism>
<dbReference type="InterPro" id="IPR008767">
    <property type="entry name" value="Phage_SPP1_head-tail_adaptor"/>
</dbReference>
<accession>A0ABR7DBU0</accession>